<dbReference type="InterPro" id="IPR008930">
    <property type="entry name" value="Terpenoid_cyclase/PrenylTrfase"/>
</dbReference>
<proteinExistence type="predicted"/>
<accession>A0A382HQG6</accession>
<organism evidence="1">
    <name type="scientific">marine metagenome</name>
    <dbReference type="NCBI Taxonomy" id="408172"/>
    <lineage>
        <taxon>unclassified sequences</taxon>
        <taxon>metagenomes</taxon>
        <taxon>ecological metagenomes</taxon>
    </lineage>
</organism>
<reference evidence="1" key="1">
    <citation type="submission" date="2018-05" db="EMBL/GenBank/DDBJ databases">
        <authorList>
            <person name="Lanie J.A."/>
            <person name="Ng W.-L."/>
            <person name="Kazmierczak K.M."/>
            <person name="Andrzejewski T.M."/>
            <person name="Davidsen T.M."/>
            <person name="Wayne K.J."/>
            <person name="Tettelin H."/>
            <person name="Glass J.I."/>
            <person name="Rusch D."/>
            <person name="Podicherti R."/>
            <person name="Tsui H.-C.T."/>
            <person name="Winkler M.E."/>
        </authorList>
    </citation>
    <scope>NUCLEOTIDE SEQUENCE</scope>
</reference>
<dbReference type="AlphaFoldDB" id="A0A382HQG6"/>
<feature type="non-terminal residue" evidence="1">
    <location>
        <position position="297"/>
    </location>
</feature>
<protein>
    <recommendedName>
        <fullName evidence="2">Linalool dehydratase/isomerase domain-containing protein</fullName>
    </recommendedName>
</protein>
<sequence>MSQMDLAVRTKHYRRGCRRGTDWLLKQMKENGAVGPVEERLYYYRLPWTLALMGEVSAANRALDWVRDHMQSDSGAFEGTSPQGIFDERYGSYPLACLLIGAVLMQRFDVVYPGIPSLLAWQDPESGGVYNTRRDMTETGEQELFPTAQYGMTMILVNQIDEAVLAGKWMKRVWESQPDTSERLHHVYTRSSGLITDVPTPQDSLYITRKTDPWQHHFNGGIAAAFLSNLYMATKDGEWLDLAREYQAFSMTSDPVQFQSMQTCKSGWGSGLLYAITRDKAYYYWTTRLGDWFVSHQ</sequence>
<evidence type="ECO:0000313" key="1">
    <source>
        <dbReference type="EMBL" id="SVB89459.1"/>
    </source>
</evidence>
<evidence type="ECO:0008006" key="2">
    <source>
        <dbReference type="Google" id="ProtNLM"/>
    </source>
</evidence>
<name>A0A382HQG6_9ZZZZ</name>
<dbReference type="EMBL" id="UINC01062643">
    <property type="protein sequence ID" value="SVB89459.1"/>
    <property type="molecule type" value="Genomic_DNA"/>
</dbReference>
<dbReference type="SUPFAM" id="SSF48239">
    <property type="entry name" value="Terpenoid cyclases/Protein prenyltransferases"/>
    <property type="match status" value="1"/>
</dbReference>
<gene>
    <name evidence="1" type="ORF">METZ01_LOCUS242313</name>
</gene>